<evidence type="ECO:0000313" key="4">
    <source>
        <dbReference type="EMBL" id="MSS35031.1"/>
    </source>
</evidence>
<gene>
    <name evidence="4" type="ORF">FYJ39_00160</name>
</gene>
<keyword evidence="5" id="KW-1185">Reference proteome</keyword>
<accession>A0A7X2NHT9</accession>
<dbReference type="Pfam" id="PF06725">
    <property type="entry name" value="3D"/>
    <property type="match status" value="1"/>
</dbReference>
<evidence type="ECO:0000259" key="3">
    <source>
        <dbReference type="Pfam" id="PF06725"/>
    </source>
</evidence>
<dbReference type="PANTHER" id="PTHR39160">
    <property type="entry name" value="CELL WALL-BINDING PROTEIN YOCH"/>
    <property type="match status" value="1"/>
</dbReference>
<protein>
    <submittedName>
        <fullName evidence="4">Phosphatase</fullName>
    </submittedName>
</protein>
<sequence length="244" mass="26628">MKFRHIVTGTFFTFSLLAAAAFTSFAAVSKGRFETVDAAAITGWAYNSDKADAALNVQVVITNKHTGEVMFREVVSAGEYRQSLYDQNMGNGCHGFTINIDWTSYPEGIYLVEGTVGSRRFSNTRTYTNGNADTDVSQQKQPPEDLKLIPLGVFKTTGYCPCKSCSEGWGRHTSTGAIAASNHTIAVDPKVIPYGSRIMINGIIYTAEDKGGGVKGNHIDIFFDTHSETKQHGVQNTEVYLVQS</sequence>
<dbReference type="InterPro" id="IPR036908">
    <property type="entry name" value="RlpA-like_sf"/>
</dbReference>
<feature type="signal peptide" evidence="2">
    <location>
        <begin position="1"/>
        <end position="20"/>
    </location>
</feature>
<dbReference type="Gene3D" id="2.40.40.10">
    <property type="entry name" value="RlpA-like domain"/>
    <property type="match status" value="1"/>
</dbReference>
<keyword evidence="1 2" id="KW-0732">Signal</keyword>
<feature type="domain" description="3D" evidence="3">
    <location>
        <begin position="184"/>
        <end position="241"/>
    </location>
</feature>
<dbReference type="AlphaFoldDB" id="A0A7X2NHT9"/>
<dbReference type="GO" id="GO:0009254">
    <property type="term" value="P:peptidoglycan turnover"/>
    <property type="evidence" value="ECO:0007669"/>
    <property type="project" value="InterPro"/>
</dbReference>
<evidence type="ECO:0000256" key="2">
    <source>
        <dbReference type="SAM" id="SignalP"/>
    </source>
</evidence>
<dbReference type="InterPro" id="IPR051933">
    <property type="entry name" value="Resuscitation_pf_RpfB"/>
</dbReference>
<dbReference type="PANTHER" id="PTHR39160:SF4">
    <property type="entry name" value="RESUSCITATION-PROMOTING FACTOR RPFB"/>
    <property type="match status" value="1"/>
</dbReference>
<feature type="chain" id="PRO_5039496609" evidence="2">
    <location>
        <begin position="21"/>
        <end position="244"/>
    </location>
</feature>
<dbReference type="EMBL" id="VUMD01000001">
    <property type="protein sequence ID" value="MSS35031.1"/>
    <property type="molecule type" value="Genomic_DNA"/>
</dbReference>
<dbReference type="RefSeq" id="WP_154470460.1">
    <property type="nucleotide sequence ID" value="NZ_DBEWUL010000183.1"/>
</dbReference>
<proteinExistence type="predicted"/>
<comment type="caution">
    <text evidence="4">The sequence shown here is derived from an EMBL/GenBank/DDBJ whole genome shotgun (WGS) entry which is preliminary data.</text>
</comment>
<dbReference type="InterPro" id="IPR059180">
    <property type="entry name" value="3D_YorM"/>
</dbReference>
<dbReference type="Proteomes" id="UP000429958">
    <property type="component" value="Unassembled WGS sequence"/>
</dbReference>
<dbReference type="InterPro" id="IPR010611">
    <property type="entry name" value="3D_dom"/>
</dbReference>
<evidence type="ECO:0000256" key="1">
    <source>
        <dbReference type="ARBA" id="ARBA00022729"/>
    </source>
</evidence>
<organism evidence="4 5">
    <name type="scientific">Clostridium porci</name>
    <dbReference type="NCBI Taxonomy" id="2605778"/>
    <lineage>
        <taxon>Bacteria</taxon>
        <taxon>Bacillati</taxon>
        <taxon>Bacillota</taxon>
        <taxon>Clostridia</taxon>
        <taxon>Eubacteriales</taxon>
        <taxon>Clostridiaceae</taxon>
        <taxon>Clostridium</taxon>
    </lineage>
</organism>
<reference evidence="4 5" key="1">
    <citation type="submission" date="2019-08" db="EMBL/GenBank/DDBJ databases">
        <title>In-depth cultivation of the pig gut microbiome towards novel bacterial diversity and tailored functional studies.</title>
        <authorList>
            <person name="Wylensek D."/>
            <person name="Hitch T.C.A."/>
            <person name="Clavel T."/>
        </authorList>
    </citation>
    <scope>NUCLEOTIDE SEQUENCE [LARGE SCALE GENOMIC DNA]</scope>
    <source>
        <strain evidence="4 5">WCA-389-WT-23D1</strain>
    </source>
</reference>
<evidence type="ECO:0000313" key="5">
    <source>
        <dbReference type="Proteomes" id="UP000429958"/>
    </source>
</evidence>
<dbReference type="GO" id="GO:0019867">
    <property type="term" value="C:outer membrane"/>
    <property type="evidence" value="ECO:0007669"/>
    <property type="project" value="InterPro"/>
</dbReference>
<dbReference type="SUPFAM" id="SSF50685">
    <property type="entry name" value="Barwin-like endoglucanases"/>
    <property type="match status" value="1"/>
</dbReference>
<dbReference type="GO" id="GO:0004553">
    <property type="term" value="F:hydrolase activity, hydrolyzing O-glycosyl compounds"/>
    <property type="evidence" value="ECO:0007669"/>
    <property type="project" value="InterPro"/>
</dbReference>
<name>A0A7X2NHT9_9CLOT</name>
<dbReference type="CDD" id="cd14667">
    <property type="entry name" value="3D_containing_proteins"/>
    <property type="match status" value="1"/>
</dbReference>